<comment type="cofactor">
    <cofactor evidence="2 9 10">
        <name>pyridoxal 5'-phosphate</name>
        <dbReference type="ChEBI" id="CHEBI:597326"/>
    </cofactor>
</comment>
<dbReference type="GO" id="GO:0008784">
    <property type="term" value="F:alanine racemase activity"/>
    <property type="evidence" value="ECO:0007669"/>
    <property type="project" value="UniProtKB-UniRule"/>
</dbReference>
<evidence type="ECO:0000256" key="5">
    <source>
        <dbReference type="ARBA" id="ARBA00013089"/>
    </source>
</evidence>
<feature type="binding site" evidence="9 11">
    <location>
        <position position="131"/>
    </location>
    <ligand>
        <name>substrate</name>
    </ligand>
</feature>
<comment type="caution">
    <text evidence="13">The sequence shown here is derived from an EMBL/GenBank/DDBJ whole genome shotgun (WGS) entry which is preliminary data.</text>
</comment>
<dbReference type="HAMAP" id="MF_01201">
    <property type="entry name" value="Ala_racemase"/>
    <property type="match status" value="1"/>
</dbReference>
<comment type="pathway">
    <text evidence="8 9">Amino-acid biosynthesis; D-alanine biosynthesis; D-alanine from L-alanine: step 1/1.</text>
</comment>
<dbReference type="GO" id="GO:0005829">
    <property type="term" value="C:cytosol"/>
    <property type="evidence" value="ECO:0007669"/>
    <property type="project" value="TreeGrafter"/>
</dbReference>
<dbReference type="InterPro" id="IPR000821">
    <property type="entry name" value="Ala_racemase"/>
</dbReference>
<evidence type="ECO:0000256" key="4">
    <source>
        <dbReference type="ARBA" id="ARBA00007880"/>
    </source>
</evidence>
<dbReference type="InterPro" id="IPR011079">
    <property type="entry name" value="Ala_racemase_C"/>
</dbReference>
<comment type="catalytic activity">
    <reaction evidence="1 9">
        <text>L-alanine = D-alanine</text>
        <dbReference type="Rhea" id="RHEA:20249"/>
        <dbReference type="ChEBI" id="CHEBI:57416"/>
        <dbReference type="ChEBI" id="CHEBI:57972"/>
        <dbReference type="EC" id="5.1.1.1"/>
    </reaction>
</comment>
<dbReference type="SMART" id="SM01005">
    <property type="entry name" value="Ala_racemase_C"/>
    <property type="match status" value="1"/>
</dbReference>
<reference evidence="13 14" key="1">
    <citation type="journal article" date="2016" name="Nat. Commun.">
        <title>Thousands of microbial genomes shed light on interconnected biogeochemical processes in an aquifer system.</title>
        <authorList>
            <person name="Anantharaman K."/>
            <person name="Brown C.T."/>
            <person name="Hug L.A."/>
            <person name="Sharon I."/>
            <person name="Castelle C.J."/>
            <person name="Probst A.J."/>
            <person name="Thomas B.C."/>
            <person name="Singh A."/>
            <person name="Wilkins M.J."/>
            <person name="Karaoz U."/>
            <person name="Brodie E.L."/>
            <person name="Williams K.H."/>
            <person name="Hubbard S.S."/>
            <person name="Banfield J.F."/>
        </authorList>
    </citation>
    <scope>NUCLEOTIDE SEQUENCE [LARGE SCALE GENOMIC DNA]</scope>
</reference>
<comment type="similarity">
    <text evidence="4 9">Belongs to the alanine racemase family.</text>
</comment>
<dbReference type="InterPro" id="IPR009006">
    <property type="entry name" value="Ala_racemase/Decarboxylase_C"/>
</dbReference>
<keyword evidence="6 9" id="KW-0663">Pyridoxal phosphate</keyword>
<evidence type="ECO:0000259" key="12">
    <source>
        <dbReference type="SMART" id="SM01005"/>
    </source>
</evidence>
<evidence type="ECO:0000256" key="9">
    <source>
        <dbReference type="HAMAP-Rule" id="MF_01201"/>
    </source>
</evidence>
<dbReference type="SUPFAM" id="SSF50621">
    <property type="entry name" value="Alanine racemase C-terminal domain-like"/>
    <property type="match status" value="1"/>
</dbReference>
<feature type="active site" description="Proton acceptor; specific for D-alanine" evidence="9">
    <location>
        <position position="35"/>
    </location>
</feature>
<feature type="modified residue" description="N6-(pyridoxal phosphate)lysine" evidence="9 10">
    <location>
        <position position="35"/>
    </location>
</feature>
<dbReference type="FunFam" id="2.40.37.10:FF:000002">
    <property type="entry name" value="Alanine racemase"/>
    <property type="match status" value="1"/>
</dbReference>
<dbReference type="Proteomes" id="UP000179076">
    <property type="component" value="Unassembled WGS sequence"/>
</dbReference>
<comment type="pathway">
    <text evidence="3">Cell wall biogenesis; peptidoglycan biosynthesis.</text>
</comment>
<evidence type="ECO:0000256" key="1">
    <source>
        <dbReference type="ARBA" id="ARBA00000316"/>
    </source>
</evidence>
<sequence length="365" mass="39257">MTRPARAILNAPALRHNVAEVRKRAPRSRIMAIVKANGYGHGLVWVARTLADVVDAFGVAAAEEGVVLRDAGIINPICLLEGFFSADELPLLAEHDLAPAIHHEPQLRALEAAKLKRPLCVWIKIDSGMHRLGFAPADFSDARARLRACASVRELRVMSHFACADDPKGKAATQAQIDVFNTVTADSGLERSLANSAGIVSWPASQLEWLRPGIILYGADPVMGASAHSCNLRPVMTLTTALIAVAQRKKGDPIGYGPEFHCPEDMAIGVAAIGYGDGYPRRMPAGTPVLVNGRRVPLAGRVSMDMITLDLRTQPQAKPGDPVVLWGEGLPVDEIAARAGTNSYELYCHVAKRIPRVDVAEEVSK</sequence>
<dbReference type="AlphaFoldDB" id="A0A1F6V2S4"/>
<organism evidence="13 14">
    <name type="scientific">Candidatus Muproteobacteria bacterium RBG_16_60_9</name>
    <dbReference type="NCBI Taxonomy" id="1817755"/>
    <lineage>
        <taxon>Bacteria</taxon>
        <taxon>Pseudomonadati</taxon>
        <taxon>Pseudomonadota</taxon>
        <taxon>Candidatus Muproteobacteria</taxon>
    </lineage>
</organism>
<dbReference type="InterPro" id="IPR001608">
    <property type="entry name" value="Ala_racemase_N"/>
</dbReference>
<comment type="function">
    <text evidence="9">Catalyzes the interconversion of L-alanine and D-alanine. May also act on other amino acids.</text>
</comment>
<dbReference type="GO" id="GO:0030170">
    <property type="term" value="F:pyridoxal phosphate binding"/>
    <property type="evidence" value="ECO:0007669"/>
    <property type="project" value="UniProtKB-UniRule"/>
</dbReference>
<dbReference type="PANTHER" id="PTHR30511:SF4">
    <property type="entry name" value="ALANINE RACEMASE, BIOSYNTHETIC"/>
    <property type="match status" value="1"/>
</dbReference>
<dbReference type="InterPro" id="IPR020622">
    <property type="entry name" value="Ala_racemase_pyridoxalP-BS"/>
</dbReference>
<feature type="binding site" evidence="9 11">
    <location>
        <position position="304"/>
    </location>
    <ligand>
        <name>substrate</name>
    </ligand>
</feature>
<dbReference type="CDD" id="cd06827">
    <property type="entry name" value="PLPDE_III_AR_proteobact"/>
    <property type="match status" value="1"/>
</dbReference>
<dbReference type="PRINTS" id="PR00992">
    <property type="entry name" value="ALARACEMASE"/>
</dbReference>
<protein>
    <recommendedName>
        <fullName evidence="5 9">Alanine racemase</fullName>
        <ecNumber evidence="5 9">5.1.1.1</ecNumber>
    </recommendedName>
</protein>
<dbReference type="FunFam" id="3.20.20.10:FF:000002">
    <property type="entry name" value="Alanine racemase"/>
    <property type="match status" value="1"/>
</dbReference>
<evidence type="ECO:0000313" key="13">
    <source>
        <dbReference type="EMBL" id="OGI63987.1"/>
    </source>
</evidence>
<dbReference type="GO" id="GO:0030632">
    <property type="term" value="P:D-alanine biosynthetic process"/>
    <property type="evidence" value="ECO:0007669"/>
    <property type="project" value="UniProtKB-UniRule"/>
</dbReference>
<evidence type="ECO:0000256" key="2">
    <source>
        <dbReference type="ARBA" id="ARBA00001933"/>
    </source>
</evidence>
<dbReference type="PROSITE" id="PS00395">
    <property type="entry name" value="ALANINE_RACEMASE"/>
    <property type="match status" value="1"/>
</dbReference>
<evidence type="ECO:0000256" key="6">
    <source>
        <dbReference type="ARBA" id="ARBA00022898"/>
    </source>
</evidence>
<evidence type="ECO:0000256" key="10">
    <source>
        <dbReference type="PIRSR" id="PIRSR600821-50"/>
    </source>
</evidence>
<dbReference type="UniPathway" id="UPA00042">
    <property type="reaction ID" value="UER00497"/>
</dbReference>
<name>A0A1F6V2S4_9PROT</name>
<accession>A0A1F6V2S4</accession>
<dbReference type="Pfam" id="PF00842">
    <property type="entry name" value="Ala_racemase_C"/>
    <property type="match status" value="1"/>
</dbReference>
<dbReference type="Gene3D" id="2.40.37.10">
    <property type="entry name" value="Lyase, Ornithine Decarboxylase, Chain A, domain 1"/>
    <property type="match status" value="1"/>
</dbReference>
<feature type="active site" description="Proton acceptor; specific for L-alanine" evidence="9">
    <location>
        <position position="256"/>
    </location>
</feature>
<dbReference type="Gene3D" id="3.20.20.10">
    <property type="entry name" value="Alanine racemase"/>
    <property type="match status" value="1"/>
</dbReference>
<evidence type="ECO:0000256" key="3">
    <source>
        <dbReference type="ARBA" id="ARBA00004752"/>
    </source>
</evidence>
<gene>
    <name evidence="13" type="ORF">A2W18_12465</name>
</gene>
<dbReference type="EC" id="5.1.1.1" evidence="5 9"/>
<dbReference type="NCBIfam" id="TIGR00492">
    <property type="entry name" value="alr"/>
    <property type="match status" value="1"/>
</dbReference>
<dbReference type="Pfam" id="PF01168">
    <property type="entry name" value="Ala_racemase_N"/>
    <property type="match status" value="1"/>
</dbReference>
<dbReference type="PANTHER" id="PTHR30511">
    <property type="entry name" value="ALANINE RACEMASE"/>
    <property type="match status" value="1"/>
</dbReference>
<dbReference type="SUPFAM" id="SSF51419">
    <property type="entry name" value="PLP-binding barrel"/>
    <property type="match status" value="1"/>
</dbReference>
<proteinExistence type="inferred from homology"/>
<feature type="domain" description="Alanine racemase C-terminal" evidence="12">
    <location>
        <begin position="235"/>
        <end position="359"/>
    </location>
</feature>
<keyword evidence="7 9" id="KW-0413">Isomerase</keyword>
<dbReference type="InterPro" id="IPR029066">
    <property type="entry name" value="PLP-binding_barrel"/>
</dbReference>
<evidence type="ECO:0000256" key="11">
    <source>
        <dbReference type="PIRSR" id="PIRSR600821-52"/>
    </source>
</evidence>
<evidence type="ECO:0000256" key="8">
    <source>
        <dbReference type="ARBA" id="ARBA00037912"/>
    </source>
</evidence>
<dbReference type="EMBL" id="MFSP01000144">
    <property type="protein sequence ID" value="OGI63987.1"/>
    <property type="molecule type" value="Genomic_DNA"/>
</dbReference>
<evidence type="ECO:0000313" key="14">
    <source>
        <dbReference type="Proteomes" id="UP000179076"/>
    </source>
</evidence>
<evidence type="ECO:0000256" key="7">
    <source>
        <dbReference type="ARBA" id="ARBA00023235"/>
    </source>
</evidence>